<dbReference type="EMBL" id="BKZV01000005">
    <property type="protein sequence ID" value="GER84703.1"/>
    <property type="molecule type" value="Genomic_DNA"/>
</dbReference>
<evidence type="ECO:0000313" key="2">
    <source>
        <dbReference type="EMBL" id="GER84703.1"/>
    </source>
</evidence>
<evidence type="ECO:0000259" key="1">
    <source>
        <dbReference type="Pfam" id="PF02627"/>
    </source>
</evidence>
<dbReference type="AlphaFoldDB" id="A0A5J4KAN1"/>
<name>A0A5J4KAN1_9CHLR</name>
<accession>A0A5J4KAN1</accession>
<protein>
    <recommendedName>
        <fullName evidence="1">Carboxymuconolactone decarboxylase-like domain-containing protein</fullName>
    </recommendedName>
</protein>
<dbReference type="Proteomes" id="UP000334820">
    <property type="component" value="Unassembled WGS sequence"/>
</dbReference>
<comment type="caution">
    <text evidence="2">The sequence shown here is derived from an EMBL/GenBank/DDBJ whole genome shotgun (WGS) entry which is preliminary data.</text>
</comment>
<gene>
    <name evidence="2" type="ORF">KTAU_33390</name>
</gene>
<dbReference type="GO" id="GO:0051920">
    <property type="term" value="F:peroxiredoxin activity"/>
    <property type="evidence" value="ECO:0007669"/>
    <property type="project" value="InterPro"/>
</dbReference>
<dbReference type="Pfam" id="PF02627">
    <property type="entry name" value="CMD"/>
    <property type="match status" value="1"/>
</dbReference>
<dbReference type="Gene3D" id="1.20.1290.10">
    <property type="entry name" value="AhpD-like"/>
    <property type="match status" value="1"/>
</dbReference>
<dbReference type="InterPro" id="IPR029032">
    <property type="entry name" value="AhpD-like"/>
</dbReference>
<organism evidence="2 3">
    <name type="scientific">Thermogemmatispora aurantia</name>
    <dbReference type="NCBI Taxonomy" id="2045279"/>
    <lineage>
        <taxon>Bacteria</taxon>
        <taxon>Bacillati</taxon>
        <taxon>Chloroflexota</taxon>
        <taxon>Ktedonobacteria</taxon>
        <taxon>Thermogemmatisporales</taxon>
        <taxon>Thermogemmatisporaceae</taxon>
        <taxon>Thermogemmatispora</taxon>
    </lineage>
</organism>
<dbReference type="SUPFAM" id="SSF69118">
    <property type="entry name" value="AhpD-like"/>
    <property type="match status" value="1"/>
</dbReference>
<dbReference type="RefSeq" id="WP_151729292.1">
    <property type="nucleotide sequence ID" value="NZ_BKZV01000005.1"/>
</dbReference>
<feature type="domain" description="Carboxymuconolactone decarboxylase-like" evidence="1">
    <location>
        <begin position="39"/>
        <end position="78"/>
    </location>
</feature>
<keyword evidence="3" id="KW-1185">Reference proteome</keyword>
<sequence>MSRIPPVEDSQFWPENKESDASQAFATMRDLFRVMAHRPEIARQTMQLLQTVMRGGSVEPRLKELLAIRVSQVNYCHY</sequence>
<reference evidence="2 3" key="1">
    <citation type="journal article" date="2019" name="Int. J. Syst. Evol. Microbiol.">
        <title>Thermogemmatispora aurantia sp. nov. and Thermogemmatispora argillosa sp. nov., within the class Ktedonobacteria, and emended description of the genus Thermogemmatispora.</title>
        <authorList>
            <person name="Zheng Y."/>
            <person name="Wang C.M."/>
            <person name="Sakai Y."/>
            <person name="Abe K."/>
            <person name="Yokota A."/>
            <person name="Yabe S."/>
        </authorList>
    </citation>
    <scope>NUCLEOTIDE SEQUENCE [LARGE SCALE GENOMIC DNA]</scope>
    <source>
        <strain evidence="2 3">A1-2</strain>
    </source>
</reference>
<dbReference type="InterPro" id="IPR003779">
    <property type="entry name" value="CMD-like"/>
</dbReference>
<evidence type="ECO:0000313" key="3">
    <source>
        <dbReference type="Proteomes" id="UP000334820"/>
    </source>
</evidence>
<proteinExistence type="predicted"/>